<evidence type="ECO:0000313" key="3">
    <source>
        <dbReference type="EMBL" id="MBZ0157991.1"/>
    </source>
</evidence>
<proteinExistence type="predicted"/>
<dbReference type="AlphaFoldDB" id="A0A953SGB5"/>
<evidence type="ECO:0000256" key="1">
    <source>
        <dbReference type="SAM" id="MobiDB-lite"/>
    </source>
</evidence>
<name>A0A953SGB5_9BACT</name>
<reference evidence="3" key="2">
    <citation type="submission" date="2021-08" db="EMBL/GenBank/DDBJ databases">
        <authorList>
            <person name="Dalcin Martins P."/>
        </authorList>
    </citation>
    <scope>NUCLEOTIDE SEQUENCE</scope>
    <source>
        <strain evidence="3">MAG_39</strain>
    </source>
</reference>
<dbReference type="Pfam" id="PF07452">
    <property type="entry name" value="CHRD"/>
    <property type="match status" value="1"/>
</dbReference>
<comment type="caution">
    <text evidence="3">The sequence shown here is derived from an EMBL/GenBank/DDBJ whole genome shotgun (WGS) entry which is preliminary data.</text>
</comment>
<dbReference type="Proteomes" id="UP000705867">
    <property type="component" value="Unassembled WGS sequence"/>
</dbReference>
<feature type="region of interest" description="Disordered" evidence="1">
    <location>
        <begin position="1"/>
        <end position="26"/>
    </location>
</feature>
<reference evidence="3" key="1">
    <citation type="journal article" date="2021" name="bioRxiv">
        <title>Unraveling nitrogen, sulfur and carbon metabolic pathways and microbial community transcriptional responses to substrate deprivation and toxicity stresses in a bioreactor mimicking anoxic brackish coastal sediment conditions.</title>
        <authorList>
            <person name="Martins P.D."/>
            <person name="Echeveste M.J."/>
            <person name="Arshad A."/>
            <person name="Kurth J."/>
            <person name="Ouboter H."/>
            <person name="Jetten M.S.M."/>
            <person name="Welte C.U."/>
        </authorList>
    </citation>
    <scope>NUCLEOTIDE SEQUENCE</scope>
    <source>
        <strain evidence="3">MAG_39</strain>
    </source>
</reference>
<dbReference type="SMART" id="SM00754">
    <property type="entry name" value="CHRD"/>
    <property type="match status" value="1"/>
</dbReference>
<protein>
    <submittedName>
        <fullName evidence="3">CHRD domain-containing protein</fullName>
    </submittedName>
</protein>
<dbReference type="InterPro" id="IPR010895">
    <property type="entry name" value="CHRD"/>
</dbReference>
<evidence type="ECO:0000259" key="2">
    <source>
        <dbReference type="PROSITE" id="PS50933"/>
    </source>
</evidence>
<feature type="compositionally biased region" description="Basic and acidic residues" evidence="1">
    <location>
        <begin position="17"/>
        <end position="26"/>
    </location>
</feature>
<gene>
    <name evidence="3" type="ORF">K8I29_17480</name>
</gene>
<accession>A0A953SGB5</accession>
<dbReference type="PROSITE" id="PS50933">
    <property type="entry name" value="CHRD"/>
    <property type="match status" value="1"/>
</dbReference>
<organism evidence="3 4">
    <name type="scientific">Candidatus Nitrobium versatile</name>
    <dbReference type="NCBI Taxonomy" id="2884831"/>
    <lineage>
        <taxon>Bacteria</taxon>
        <taxon>Pseudomonadati</taxon>
        <taxon>Nitrospirota</taxon>
        <taxon>Nitrospiria</taxon>
        <taxon>Nitrospirales</taxon>
        <taxon>Nitrospiraceae</taxon>
        <taxon>Candidatus Nitrobium</taxon>
    </lineage>
</organism>
<sequence length="129" mass="13551">MYSAKLTGSEEVPPAKTDAKGEATFHMSKDGKGLEYTVTVSGIENVTAAHIHTGKKGENGPPVAPLSVEKKKGKVSGTIAKGTLSAKDLMGSLKGKSLNDLAKEIEAGNTYVNVHTEKFPDGEIRGQLK</sequence>
<dbReference type="EMBL" id="JAIOIV010000132">
    <property type="protein sequence ID" value="MBZ0157991.1"/>
    <property type="molecule type" value="Genomic_DNA"/>
</dbReference>
<evidence type="ECO:0000313" key="4">
    <source>
        <dbReference type="Proteomes" id="UP000705867"/>
    </source>
</evidence>
<feature type="domain" description="CHRD" evidence="2">
    <location>
        <begin position="1"/>
        <end position="129"/>
    </location>
</feature>